<dbReference type="AlphaFoldDB" id="A0AAN5DGI6"/>
<evidence type="ECO:0000313" key="3">
    <source>
        <dbReference type="Proteomes" id="UP001328107"/>
    </source>
</evidence>
<gene>
    <name evidence="2" type="ORF">PMAYCL1PPCAC_32554</name>
</gene>
<protein>
    <submittedName>
        <fullName evidence="2">Uncharacterized protein</fullName>
    </submittedName>
</protein>
<name>A0AAN5DGI6_9BILA</name>
<dbReference type="GO" id="GO:0005615">
    <property type="term" value="C:extracellular space"/>
    <property type="evidence" value="ECO:0007669"/>
    <property type="project" value="TreeGrafter"/>
</dbReference>
<keyword evidence="1" id="KW-0812">Transmembrane</keyword>
<evidence type="ECO:0000256" key="1">
    <source>
        <dbReference type="SAM" id="Phobius"/>
    </source>
</evidence>
<evidence type="ECO:0000313" key="2">
    <source>
        <dbReference type="EMBL" id="GMR62360.1"/>
    </source>
</evidence>
<dbReference type="Pfam" id="PF02995">
    <property type="entry name" value="DUF229"/>
    <property type="match status" value="1"/>
</dbReference>
<reference evidence="3" key="1">
    <citation type="submission" date="2022-10" db="EMBL/GenBank/DDBJ databases">
        <title>Genome assembly of Pristionchus species.</title>
        <authorList>
            <person name="Yoshida K."/>
            <person name="Sommer R.J."/>
        </authorList>
    </citation>
    <scope>NUCLEOTIDE SEQUENCE [LARGE SCALE GENOMIC DNA]</scope>
    <source>
        <strain evidence="3">RS5460</strain>
    </source>
</reference>
<dbReference type="PANTHER" id="PTHR10974:SF1">
    <property type="entry name" value="FI08016P-RELATED"/>
    <property type="match status" value="1"/>
</dbReference>
<keyword evidence="3" id="KW-1185">Reference proteome</keyword>
<keyword evidence="1" id="KW-1133">Transmembrane helix</keyword>
<comment type="caution">
    <text evidence="2">The sequence shown here is derived from an EMBL/GenBank/DDBJ whole genome shotgun (WGS) entry which is preliminary data.</text>
</comment>
<keyword evidence="1" id="KW-0472">Membrane</keyword>
<dbReference type="Proteomes" id="UP001328107">
    <property type="component" value="Unassembled WGS sequence"/>
</dbReference>
<dbReference type="EMBL" id="BTRK01000006">
    <property type="protein sequence ID" value="GMR62360.1"/>
    <property type="molecule type" value="Genomic_DNA"/>
</dbReference>
<accession>A0AAN5DGI6</accession>
<feature type="transmembrane region" description="Helical" evidence="1">
    <location>
        <begin position="6"/>
        <end position="24"/>
    </location>
</feature>
<dbReference type="InterPro" id="IPR004245">
    <property type="entry name" value="DUF229"/>
</dbReference>
<organism evidence="2 3">
    <name type="scientific">Pristionchus mayeri</name>
    <dbReference type="NCBI Taxonomy" id="1317129"/>
    <lineage>
        <taxon>Eukaryota</taxon>
        <taxon>Metazoa</taxon>
        <taxon>Ecdysozoa</taxon>
        <taxon>Nematoda</taxon>
        <taxon>Chromadorea</taxon>
        <taxon>Rhabditida</taxon>
        <taxon>Rhabditina</taxon>
        <taxon>Diplogasteromorpha</taxon>
        <taxon>Diplogasteroidea</taxon>
        <taxon>Neodiplogasteridae</taxon>
        <taxon>Pristionchus</taxon>
    </lineage>
</organism>
<sequence>MRLLHNLWSILLLAIVCTAFYVRLNPKYRKISAPIVVAQLYNNKTRIKITILGQDDGSRRKQKLKANEKNSMTCNIPKLDVNGSDVIKFFSDPSPIHCKQGENWVYIDKDNTARLIPERKGANCHTQAISFETDTRNMIGPKEILVVGKELPHEMAIVTCSDNTTTWEASLLSLRKVKKATKNIQRKRWSVLMMSFDSEQKLNFRRKLPTTVGILEELGAVIMNGYNIVGDGTPQVFIPILTGGTEEELPLTRKRFDNASFVDDVYPFIWSNFSQAGYATLFAEDQSNLGMMNYRLKGFRRPPTDHYTRPYFKQNERMWRTNNVRRVGSDLQHKHWLRYARQFLEVYKGVPRFGLMHHCVR</sequence>
<dbReference type="PANTHER" id="PTHR10974">
    <property type="entry name" value="FI08016P-RELATED"/>
    <property type="match status" value="1"/>
</dbReference>
<proteinExistence type="predicted"/>